<sequence>MIGFAAALILGLLLAPFAIADRPINGLDLLVVVLLIAGLAGLRAIRSRRRKEHR</sequence>
<gene>
    <name evidence="2" type="ORF">RR49_01194</name>
</gene>
<accession>A0A0F0LUV2</accession>
<keyword evidence="1" id="KW-1133">Transmembrane helix</keyword>
<dbReference type="Proteomes" id="UP000033451">
    <property type="component" value="Unassembled WGS sequence"/>
</dbReference>
<keyword evidence="3" id="KW-1185">Reference proteome</keyword>
<dbReference type="EMBL" id="JYIY01000069">
    <property type="protein sequence ID" value="KJL37082.1"/>
    <property type="molecule type" value="Genomic_DNA"/>
</dbReference>
<dbReference type="AlphaFoldDB" id="A0A0F0LUV2"/>
<dbReference type="RefSeq" id="WP_048809176.1">
    <property type="nucleotide sequence ID" value="NZ_JYIY01000069.1"/>
</dbReference>
<evidence type="ECO:0000313" key="2">
    <source>
        <dbReference type="EMBL" id="KJL37082.1"/>
    </source>
</evidence>
<dbReference type="PATRIC" id="fig|400772.4.peg.1217"/>
<organism evidence="2 3">
    <name type="scientific">Microbacterium ginsengisoli</name>
    <dbReference type="NCBI Taxonomy" id="400772"/>
    <lineage>
        <taxon>Bacteria</taxon>
        <taxon>Bacillati</taxon>
        <taxon>Actinomycetota</taxon>
        <taxon>Actinomycetes</taxon>
        <taxon>Micrococcales</taxon>
        <taxon>Microbacteriaceae</taxon>
        <taxon>Microbacterium</taxon>
    </lineage>
</organism>
<dbReference type="STRING" id="400772.RR49_01194"/>
<feature type="transmembrane region" description="Helical" evidence="1">
    <location>
        <begin position="30"/>
        <end position="45"/>
    </location>
</feature>
<name>A0A0F0LUV2_9MICO</name>
<keyword evidence="1" id="KW-0812">Transmembrane</keyword>
<evidence type="ECO:0000256" key="1">
    <source>
        <dbReference type="SAM" id="Phobius"/>
    </source>
</evidence>
<evidence type="ECO:0000313" key="3">
    <source>
        <dbReference type="Proteomes" id="UP000033451"/>
    </source>
</evidence>
<protein>
    <submittedName>
        <fullName evidence="2">Uncharacterized protein</fullName>
    </submittedName>
</protein>
<comment type="caution">
    <text evidence="2">The sequence shown here is derived from an EMBL/GenBank/DDBJ whole genome shotgun (WGS) entry which is preliminary data.</text>
</comment>
<proteinExistence type="predicted"/>
<keyword evidence="1" id="KW-0472">Membrane</keyword>
<reference evidence="2 3" key="1">
    <citation type="submission" date="2015-02" db="EMBL/GenBank/DDBJ databases">
        <title>Draft genome sequences of ten Microbacterium spp. with emphasis on heavy metal contaminated environments.</title>
        <authorList>
            <person name="Corretto E."/>
        </authorList>
    </citation>
    <scope>NUCLEOTIDE SEQUENCE [LARGE SCALE GENOMIC DNA]</scope>
    <source>
        <strain evidence="2 3">DSM 18659</strain>
    </source>
</reference>